<reference evidence="4 5" key="1">
    <citation type="submission" date="2020-08" db="EMBL/GenBank/DDBJ databases">
        <title>A Genomic Blueprint of the Chicken Gut Microbiome.</title>
        <authorList>
            <person name="Gilroy R."/>
            <person name="Ravi A."/>
            <person name="Getino M."/>
            <person name="Pursley I."/>
            <person name="Horton D.L."/>
            <person name="Alikhan N.-F."/>
            <person name="Baker D."/>
            <person name="Gharbi K."/>
            <person name="Hall N."/>
            <person name="Watson M."/>
            <person name="Adriaenssens E.M."/>
            <person name="Foster-Nyarko E."/>
            <person name="Jarju S."/>
            <person name="Secka A."/>
            <person name="Antonio M."/>
            <person name="Oren A."/>
            <person name="Chaudhuri R."/>
            <person name="La Ragione R.M."/>
            <person name="Hildebrand F."/>
            <person name="Pallen M.J."/>
        </authorList>
    </citation>
    <scope>NUCLEOTIDE SEQUENCE [LARGE SCALE GENOMIC DNA]</scope>
    <source>
        <strain evidence="4 5">Sa1BUA8</strain>
    </source>
</reference>
<gene>
    <name evidence="4" type="ORF">H9623_03105</name>
</gene>
<comment type="caution">
    <text evidence="4">The sequence shown here is derived from an EMBL/GenBank/DDBJ whole genome shotgun (WGS) entry which is preliminary data.</text>
</comment>
<organism evidence="4 5">
    <name type="scientific">Oerskovia douganii</name>
    <dbReference type="NCBI Taxonomy" id="2762210"/>
    <lineage>
        <taxon>Bacteria</taxon>
        <taxon>Bacillati</taxon>
        <taxon>Actinomycetota</taxon>
        <taxon>Actinomycetes</taxon>
        <taxon>Micrococcales</taxon>
        <taxon>Cellulomonadaceae</taxon>
        <taxon>Oerskovia</taxon>
    </lineage>
</organism>
<feature type="transmembrane region" description="Helical" evidence="3">
    <location>
        <begin position="264"/>
        <end position="284"/>
    </location>
</feature>
<dbReference type="RefSeq" id="WP_193718637.1">
    <property type="nucleotide sequence ID" value="NZ_JACSPN010000003.1"/>
</dbReference>
<dbReference type="SUPFAM" id="SSF57997">
    <property type="entry name" value="Tropomyosin"/>
    <property type="match status" value="1"/>
</dbReference>
<proteinExistence type="predicted"/>
<feature type="transmembrane region" description="Helical" evidence="3">
    <location>
        <begin position="238"/>
        <end position="258"/>
    </location>
</feature>
<feature type="coiled-coil region" evidence="1">
    <location>
        <begin position="47"/>
        <end position="74"/>
    </location>
</feature>
<feature type="region of interest" description="Disordered" evidence="2">
    <location>
        <begin position="1"/>
        <end position="21"/>
    </location>
</feature>
<evidence type="ECO:0000313" key="5">
    <source>
        <dbReference type="Proteomes" id="UP000822993"/>
    </source>
</evidence>
<accession>A0A9D5YY77</accession>
<keyword evidence="5" id="KW-1185">Reference proteome</keyword>
<evidence type="ECO:0000256" key="2">
    <source>
        <dbReference type="SAM" id="MobiDB-lite"/>
    </source>
</evidence>
<evidence type="ECO:0000256" key="1">
    <source>
        <dbReference type="SAM" id="Coils"/>
    </source>
</evidence>
<sequence length="437" mass="45645">MSWYPLTDADPVPGDPDLVRTGGQRMQRVGEAMADAHASLGKIARYDSQTSDAIDELREKAEQIRAEVIKAKDRYQDVGDALVTYAEKHGEAQAQARDLLNRAVSAQQAVDSSRLARFRANERLDEARTTSQQGGEPVDSWVETAARNADSAHADAAASLATVKGELPGVIEAWRAAASAARTVVDRVVESDGLNDGWWEKWGSGAASWLSEVFGAIAAVLGVLALVLAWVPVLGQVLAIAAVVAGAIAFVADLALWASGEGSLGAVLLGAAGLLTFGVGTALARSARTLARTGLVQGAARSQRIAQRLGSPANRRVVRGLFPPVSPALRSSGARWFEPTSWNTWFNQGARSFRGLTGRSWALNFLGLGGAAQASQALRNAQAVAAFARNGTAAPLALSGLSRVGVQYAGGAATSLVVGPGAWVANQVRAHVSEGQK</sequence>
<keyword evidence="1" id="KW-0175">Coiled coil</keyword>
<keyword evidence="3" id="KW-0472">Membrane</keyword>
<evidence type="ECO:0000256" key="3">
    <source>
        <dbReference type="SAM" id="Phobius"/>
    </source>
</evidence>
<dbReference type="EMBL" id="JACSPN010000003">
    <property type="protein sequence ID" value="MBE7699296.1"/>
    <property type="molecule type" value="Genomic_DNA"/>
</dbReference>
<dbReference type="AlphaFoldDB" id="A0A9D5YY77"/>
<protein>
    <submittedName>
        <fullName evidence="4">Uncharacterized protein</fullName>
    </submittedName>
</protein>
<name>A0A9D5YY77_9CELL</name>
<feature type="transmembrane region" description="Helical" evidence="3">
    <location>
        <begin position="213"/>
        <end position="231"/>
    </location>
</feature>
<keyword evidence="3" id="KW-0812">Transmembrane</keyword>
<keyword evidence="3" id="KW-1133">Transmembrane helix</keyword>
<evidence type="ECO:0000313" key="4">
    <source>
        <dbReference type="EMBL" id="MBE7699296.1"/>
    </source>
</evidence>
<dbReference type="Proteomes" id="UP000822993">
    <property type="component" value="Unassembled WGS sequence"/>
</dbReference>